<dbReference type="InterPro" id="IPR027417">
    <property type="entry name" value="P-loop_NTPase"/>
</dbReference>
<evidence type="ECO:0000313" key="1">
    <source>
        <dbReference type="EMBL" id="TYR52030.1"/>
    </source>
</evidence>
<keyword evidence="2" id="KW-1185">Reference proteome</keyword>
<dbReference type="InterPro" id="IPR011990">
    <property type="entry name" value="TPR-like_helical_dom_sf"/>
</dbReference>
<dbReference type="Gene3D" id="1.25.40.10">
    <property type="entry name" value="Tetratricopeptide repeat domain"/>
    <property type="match status" value="1"/>
</dbReference>
<evidence type="ECO:0000313" key="2">
    <source>
        <dbReference type="Proteomes" id="UP000323242"/>
    </source>
</evidence>
<dbReference type="PRINTS" id="PR00364">
    <property type="entry name" value="DISEASERSIST"/>
</dbReference>
<dbReference type="RefSeq" id="WP_148904395.1">
    <property type="nucleotide sequence ID" value="NZ_VSZQ01000215.1"/>
</dbReference>
<dbReference type="Proteomes" id="UP000323242">
    <property type="component" value="Unassembled WGS sequence"/>
</dbReference>
<sequence>MGNLPVVTTSFVGRTSELVSIERALRDHRLVTLTGSGGVGKSRLALRTAERARGRYADGVWWADLSHLHDDQLLATTVCDGVGLLDHSPRRPLAALGEWLSGKSLLLVLDCCERIVGPCGRLVTELLAAAPGLTVLATSREPLGSADEMCVEVPPLSAGDDGDDAVRLFHERAAAVAPDLSLADPASAAAVAEICRRLDGIPLAVELACAQLRESSAQEITVRLASRAEDLTDDTVWPRRHRALRTTIGWSHELCAPLERLLWARLSVFRGVITVPDAESVCAGGPLGAEAVAPALERLADQSVLRRTGDGFRMLDTLREYGAMWLAELGEDALLADRHARHFAHVAVQAYAGWLGPSQVLWYHRIADTHADLCAALDHLLAEDPEMAMEMAGCAGLFWSCCGHLHQARTYLERVLALPLSAGPHRTRALWALGITLTLQGDHEAARRTGEECEQAARRDEDAEAVLLAAHSVSFTYLMMGRPLTAHSVSDRALADHPGDPADAPSQLRCRVIRLFALSALGRLDEAYEEAMRLQRISLRFGEHWARAYADHQLALIHLLQGRPRHAESHARAMLASKHELHDSLGIALGLDLLAGAIAAQGNGVAAARASGTGHAYWRMIGHPHRGTPELGAIREQWELRARQAAGDSAYERAYRRASAADAERGLALALERGNSGQR</sequence>
<gene>
    <name evidence="1" type="ORF">FY004_30000</name>
</gene>
<dbReference type="SUPFAM" id="SSF48452">
    <property type="entry name" value="TPR-like"/>
    <property type="match status" value="1"/>
</dbReference>
<dbReference type="SUPFAM" id="SSF52540">
    <property type="entry name" value="P-loop containing nucleoside triphosphate hydrolases"/>
    <property type="match status" value="1"/>
</dbReference>
<dbReference type="PANTHER" id="PTHR47691:SF3">
    <property type="entry name" value="HTH-TYPE TRANSCRIPTIONAL REGULATOR RV0890C-RELATED"/>
    <property type="match status" value="1"/>
</dbReference>
<reference evidence="1 2" key="1">
    <citation type="submission" date="2019-08" db="EMBL/GenBank/DDBJ databases">
        <title>Draft genome for granaticin producer strain Streptomyces parvus C05.</title>
        <authorList>
            <person name="Gonzalez-Pimentel J.L."/>
        </authorList>
    </citation>
    <scope>NUCLEOTIDE SEQUENCE [LARGE SCALE GENOMIC DNA]</scope>
    <source>
        <strain evidence="1 2">C05</strain>
    </source>
</reference>
<accession>A0A5D4IKW7</accession>
<proteinExistence type="predicted"/>
<dbReference type="AlphaFoldDB" id="A0A5D4IKW7"/>
<name>A0A5D4IKW7_9ACTN</name>
<comment type="caution">
    <text evidence="1">The sequence shown here is derived from an EMBL/GenBank/DDBJ whole genome shotgun (WGS) entry which is preliminary data.</text>
</comment>
<organism evidence="1 2">
    <name type="scientific">Streptomyces parvus</name>
    <dbReference type="NCBI Taxonomy" id="66428"/>
    <lineage>
        <taxon>Bacteria</taxon>
        <taxon>Bacillati</taxon>
        <taxon>Actinomycetota</taxon>
        <taxon>Actinomycetes</taxon>
        <taxon>Kitasatosporales</taxon>
        <taxon>Streptomycetaceae</taxon>
        <taxon>Streptomyces</taxon>
    </lineage>
</organism>
<dbReference type="Gene3D" id="3.40.50.300">
    <property type="entry name" value="P-loop containing nucleotide triphosphate hydrolases"/>
    <property type="match status" value="1"/>
</dbReference>
<dbReference type="PANTHER" id="PTHR47691">
    <property type="entry name" value="REGULATOR-RELATED"/>
    <property type="match status" value="1"/>
</dbReference>
<protein>
    <submittedName>
        <fullName evidence="1">Regulator</fullName>
    </submittedName>
</protein>
<dbReference type="EMBL" id="VSZQ01000215">
    <property type="protein sequence ID" value="TYR52030.1"/>
    <property type="molecule type" value="Genomic_DNA"/>
</dbReference>